<dbReference type="Pfam" id="PF03798">
    <property type="entry name" value="TRAM_LAG1_CLN8"/>
    <property type="match status" value="1"/>
</dbReference>
<proteinExistence type="predicted"/>
<feature type="transmembrane region" description="Helical" evidence="9">
    <location>
        <begin position="96"/>
        <end position="116"/>
    </location>
</feature>
<name>E3NQP9_CAERE</name>
<comment type="subcellular location">
    <subcellularLocation>
        <location evidence="1">Membrane</location>
        <topology evidence="1">Multi-pass membrane protein</topology>
    </subcellularLocation>
</comment>
<evidence type="ECO:0000313" key="12">
    <source>
        <dbReference type="Proteomes" id="UP000008281"/>
    </source>
</evidence>
<evidence type="ECO:0000256" key="1">
    <source>
        <dbReference type="ARBA" id="ARBA00004141"/>
    </source>
</evidence>
<feature type="transmembrane region" description="Helical" evidence="9">
    <location>
        <begin position="31"/>
        <end position="55"/>
    </location>
</feature>
<sequence length="382" mass="45142">MSYFWHEPYWLPRNVTWPEIPSKFADLLVPIYLAIPLVIIRILWESTVGVTYLYFRTNAYASRKNITLLGCMWEHLTGGFASLSRAKKILECFWRFSYYTFAFLYGLYVMIDASWLYDVKQCWIGYPFHPVPDTIWWYYMIETGFYYSLLIASSFDVRRSDFWQLMVHHVITIFLLSSSWTINFVRVGTLILLSHDISDVFLEGGKLVRYDAHNKNMTNFMFVLFFTSWVLTRLIYYPFIVIRSAVTEAAALIQPDYVIWDLGLSPPYAPRLIVFALIALFFLHIFWTFIILRIAYRTTTGGQAKDVRSDSDSDYDEEEMARREKRRLLKKKKKNKVTFGKGKLENSRNLFQVSPSTDDDDEEEEEAKNDGKARHRRAPRKE</sequence>
<dbReference type="SMART" id="SM00724">
    <property type="entry name" value="TLC"/>
    <property type="match status" value="1"/>
</dbReference>
<dbReference type="GO" id="GO:0016020">
    <property type="term" value="C:membrane"/>
    <property type="evidence" value="ECO:0007669"/>
    <property type="project" value="UniProtKB-SubCell"/>
</dbReference>
<evidence type="ECO:0000256" key="7">
    <source>
        <dbReference type="PROSITE-ProRule" id="PRU00205"/>
    </source>
</evidence>
<evidence type="ECO:0000256" key="9">
    <source>
        <dbReference type="SAM" id="Phobius"/>
    </source>
</evidence>
<organism evidence="12">
    <name type="scientific">Caenorhabditis remanei</name>
    <name type="common">Caenorhabditis vulgaris</name>
    <dbReference type="NCBI Taxonomy" id="31234"/>
    <lineage>
        <taxon>Eukaryota</taxon>
        <taxon>Metazoa</taxon>
        <taxon>Ecdysozoa</taxon>
        <taxon>Nematoda</taxon>
        <taxon>Chromadorea</taxon>
        <taxon>Rhabditida</taxon>
        <taxon>Rhabditina</taxon>
        <taxon>Rhabditomorpha</taxon>
        <taxon>Rhabditoidea</taxon>
        <taxon>Rhabditidae</taxon>
        <taxon>Peloderinae</taxon>
        <taxon>Caenorhabditis</taxon>
    </lineage>
</organism>
<dbReference type="EMBL" id="DS269563">
    <property type="protein sequence ID" value="EFO85319.1"/>
    <property type="molecule type" value="Genomic_DNA"/>
</dbReference>
<comment type="pathway">
    <text evidence="2">Lipid metabolism; sphingolipid metabolism.</text>
</comment>
<dbReference type="OrthoDB" id="537032at2759"/>
<evidence type="ECO:0000256" key="2">
    <source>
        <dbReference type="ARBA" id="ARBA00004760"/>
    </source>
</evidence>
<evidence type="ECO:0000256" key="4">
    <source>
        <dbReference type="ARBA" id="ARBA00022692"/>
    </source>
</evidence>
<dbReference type="OMA" id="IFAKRCI"/>
<evidence type="ECO:0000256" key="8">
    <source>
        <dbReference type="SAM" id="MobiDB-lite"/>
    </source>
</evidence>
<dbReference type="PROSITE" id="PS50922">
    <property type="entry name" value="TLC"/>
    <property type="match status" value="1"/>
</dbReference>
<feature type="region of interest" description="Disordered" evidence="8">
    <location>
        <begin position="339"/>
        <end position="382"/>
    </location>
</feature>
<dbReference type="FunCoup" id="E3NQP9">
    <property type="interactions" value="2954"/>
</dbReference>
<evidence type="ECO:0000256" key="3">
    <source>
        <dbReference type="ARBA" id="ARBA00004991"/>
    </source>
</evidence>
<gene>
    <name evidence="11" type="ORF">CRE_23809</name>
</gene>
<dbReference type="PIRSF" id="PIRSF005225">
    <property type="entry name" value="LAG1_LAC1"/>
    <property type="match status" value="1"/>
</dbReference>
<dbReference type="PANTHER" id="PTHR12560:SF0">
    <property type="entry name" value="LD18904P"/>
    <property type="match status" value="1"/>
</dbReference>
<feature type="domain" description="TLC" evidence="10">
    <location>
        <begin position="87"/>
        <end position="300"/>
    </location>
</feature>
<feature type="transmembrane region" description="Helical" evidence="9">
    <location>
        <begin position="220"/>
        <end position="239"/>
    </location>
</feature>
<keyword evidence="6 7" id="KW-0472">Membrane</keyword>
<evidence type="ECO:0000313" key="11">
    <source>
        <dbReference type="EMBL" id="EFO85319.1"/>
    </source>
</evidence>
<dbReference type="PANTHER" id="PTHR12560">
    <property type="entry name" value="LONGEVITY ASSURANCE FACTOR 1 LAG1"/>
    <property type="match status" value="1"/>
</dbReference>
<dbReference type="STRING" id="31234.E3NQP9"/>
<protein>
    <recommendedName>
        <fullName evidence="10">TLC domain-containing protein</fullName>
    </recommendedName>
</protein>
<dbReference type="InterPro" id="IPR006634">
    <property type="entry name" value="TLC-dom"/>
</dbReference>
<comment type="pathway">
    <text evidence="3">Sphingolipid metabolism.</text>
</comment>
<dbReference type="UniPathway" id="UPA00222"/>
<feature type="compositionally biased region" description="Acidic residues" evidence="8">
    <location>
        <begin position="357"/>
        <end position="367"/>
    </location>
</feature>
<dbReference type="Proteomes" id="UP000008281">
    <property type="component" value="Unassembled WGS sequence"/>
</dbReference>
<dbReference type="AlphaFoldDB" id="E3NQP9"/>
<evidence type="ECO:0000259" key="10">
    <source>
        <dbReference type="PROSITE" id="PS50922"/>
    </source>
</evidence>
<dbReference type="HOGENOM" id="CLU_028277_1_0_1"/>
<feature type="transmembrane region" description="Helical" evidence="9">
    <location>
        <begin position="136"/>
        <end position="155"/>
    </location>
</feature>
<evidence type="ECO:0000256" key="6">
    <source>
        <dbReference type="ARBA" id="ARBA00023136"/>
    </source>
</evidence>
<feature type="transmembrane region" description="Helical" evidence="9">
    <location>
        <begin position="272"/>
        <end position="296"/>
    </location>
</feature>
<dbReference type="GO" id="GO:0050291">
    <property type="term" value="F:sphingosine N-acyltransferase activity"/>
    <property type="evidence" value="ECO:0007669"/>
    <property type="project" value="InterPro"/>
</dbReference>
<keyword evidence="5 9" id="KW-1133">Transmembrane helix</keyword>
<keyword evidence="4 7" id="KW-0812">Transmembrane</keyword>
<dbReference type="eggNOG" id="KOG1607">
    <property type="taxonomic scope" value="Eukaryota"/>
</dbReference>
<dbReference type="InterPro" id="IPR016439">
    <property type="entry name" value="Lag1/Lac1-like"/>
</dbReference>
<feature type="compositionally biased region" description="Basic residues" evidence="8">
    <location>
        <begin position="373"/>
        <end position="382"/>
    </location>
</feature>
<dbReference type="GO" id="GO:0046513">
    <property type="term" value="P:ceramide biosynthetic process"/>
    <property type="evidence" value="ECO:0007669"/>
    <property type="project" value="InterPro"/>
</dbReference>
<accession>E3NQP9</accession>
<evidence type="ECO:0000256" key="5">
    <source>
        <dbReference type="ARBA" id="ARBA00022989"/>
    </source>
</evidence>
<keyword evidence="12" id="KW-1185">Reference proteome</keyword>
<dbReference type="InParanoid" id="E3NQP9"/>
<reference evidence="11" key="1">
    <citation type="submission" date="2007-07" db="EMBL/GenBank/DDBJ databases">
        <title>PCAP assembly of the Caenorhabditis remanei genome.</title>
        <authorList>
            <consortium name="The Caenorhabditis remanei Sequencing Consortium"/>
            <person name="Wilson R.K."/>
        </authorList>
    </citation>
    <scope>NUCLEOTIDE SEQUENCE [LARGE SCALE GENOMIC DNA]</scope>
    <source>
        <strain evidence="11">PB4641</strain>
    </source>
</reference>
<feature type="compositionally biased region" description="Polar residues" evidence="8">
    <location>
        <begin position="347"/>
        <end position="356"/>
    </location>
</feature>